<dbReference type="AlphaFoldDB" id="A0A158CQS7"/>
<keyword evidence="3" id="KW-1185">Reference proteome</keyword>
<evidence type="ECO:0000313" key="3">
    <source>
        <dbReference type="Proteomes" id="UP000054624"/>
    </source>
</evidence>
<reference evidence="3" key="1">
    <citation type="submission" date="2016-01" db="EMBL/GenBank/DDBJ databases">
        <authorList>
            <person name="Peeters Charlotte."/>
        </authorList>
    </citation>
    <scope>NUCLEOTIDE SEQUENCE [LARGE SCALE GENOMIC DNA]</scope>
</reference>
<protein>
    <submittedName>
        <fullName evidence="2">Porin</fullName>
    </submittedName>
</protein>
<gene>
    <name evidence="2" type="ORF">AWB76_05864</name>
</gene>
<dbReference type="RefSeq" id="WP_061163531.1">
    <property type="nucleotide sequence ID" value="NZ_FCOI02000026.1"/>
</dbReference>
<feature type="chain" id="PRO_5007623321" evidence="1">
    <location>
        <begin position="22"/>
        <end position="118"/>
    </location>
</feature>
<evidence type="ECO:0000313" key="2">
    <source>
        <dbReference type="EMBL" id="SAK84649.1"/>
    </source>
</evidence>
<feature type="signal peptide" evidence="1">
    <location>
        <begin position="1"/>
        <end position="21"/>
    </location>
</feature>
<dbReference type="Proteomes" id="UP000054624">
    <property type="component" value="Unassembled WGS sequence"/>
</dbReference>
<organism evidence="2 3">
    <name type="scientific">Caballeronia temeraria</name>
    <dbReference type="NCBI Taxonomy" id="1777137"/>
    <lineage>
        <taxon>Bacteria</taxon>
        <taxon>Pseudomonadati</taxon>
        <taxon>Pseudomonadota</taxon>
        <taxon>Betaproteobacteria</taxon>
        <taxon>Burkholderiales</taxon>
        <taxon>Burkholderiaceae</taxon>
        <taxon>Caballeronia</taxon>
    </lineage>
</organism>
<accession>A0A158CQS7</accession>
<sequence>MKTELISIAVLLGLSSAAAHAQFTVPHVGEVDSGLLYHDNVYRLKQSDFASDGWGIKSNEDIGCRCDVDFKSQSTFDTTRVLVSRCPAHEAIARIQRTSAVPISICVQLAVPIDSPPL</sequence>
<dbReference type="STRING" id="1777137.AWB76_05864"/>
<keyword evidence="1" id="KW-0732">Signal</keyword>
<proteinExistence type="predicted"/>
<evidence type="ECO:0000256" key="1">
    <source>
        <dbReference type="SAM" id="SignalP"/>
    </source>
</evidence>
<name>A0A158CQS7_9BURK</name>
<dbReference type="EMBL" id="FCOI02000026">
    <property type="protein sequence ID" value="SAK84649.1"/>
    <property type="molecule type" value="Genomic_DNA"/>
</dbReference>